<evidence type="ECO:0008006" key="4">
    <source>
        <dbReference type="Google" id="ProtNLM"/>
    </source>
</evidence>
<name>A0ABT6AAF8_9ACTN</name>
<proteinExistence type="predicted"/>
<reference evidence="2 3" key="1">
    <citation type="submission" date="2023-03" db="EMBL/GenBank/DDBJ databases">
        <title>Draft genome sequence of Streptomyces sp. K1PA1 isolated from peat swamp forest in Thailand.</title>
        <authorList>
            <person name="Klaysubun C."/>
            <person name="Duangmal K."/>
        </authorList>
    </citation>
    <scope>NUCLEOTIDE SEQUENCE [LARGE SCALE GENOMIC DNA]</scope>
    <source>
        <strain evidence="2 3">K1PA1</strain>
    </source>
</reference>
<evidence type="ECO:0000313" key="3">
    <source>
        <dbReference type="Proteomes" id="UP001221150"/>
    </source>
</evidence>
<comment type="caution">
    <text evidence="2">The sequence shown here is derived from an EMBL/GenBank/DDBJ whole genome shotgun (WGS) entry which is preliminary data.</text>
</comment>
<sequence length="134" mass="14130">MNTTFRSHRARALAVCALAATLVSGAPAAAFAASPAPKPSMTRRAASVTLKASHSTVKAGQQVRFTGRTSGIPIGTSVRLQQERNGKWTTLRTSTMVKKGSSFALTARPTAKGMQHYRAMVGKTRSATVTVTVK</sequence>
<dbReference type="Proteomes" id="UP001221150">
    <property type="component" value="Unassembled WGS sequence"/>
</dbReference>
<feature type="signal peptide" evidence="1">
    <location>
        <begin position="1"/>
        <end position="32"/>
    </location>
</feature>
<feature type="chain" id="PRO_5046469202" description="Bacterial Ig domain-containing protein" evidence="1">
    <location>
        <begin position="33"/>
        <end position="134"/>
    </location>
</feature>
<dbReference type="RefSeq" id="WP_276111020.1">
    <property type="nucleotide sequence ID" value="NZ_JARJBB010000013.1"/>
</dbReference>
<accession>A0ABT6AAF8</accession>
<keyword evidence="1" id="KW-0732">Signal</keyword>
<evidence type="ECO:0000256" key="1">
    <source>
        <dbReference type="SAM" id="SignalP"/>
    </source>
</evidence>
<keyword evidence="3" id="KW-1185">Reference proteome</keyword>
<organism evidence="2 3">
    <name type="scientific">Streptomyces tropicalis</name>
    <dbReference type="NCBI Taxonomy" id="3034234"/>
    <lineage>
        <taxon>Bacteria</taxon>
        <taxon>Bacillati</taxon>
        <taxon>Actinomycetota</taxon>
        <taxon>Actinomycetes</taxon>
        <taxon>Kitasatosporales</taxon>
        <taxon>Streptomycetaceae</taxon>
        <taxon>Streptomyces</taxon>
    </lineage>
</organism>
<evidence type="ECO:0000313" key="2">
    <source>
        <dbReference type="EMBL" id="MDF3301443.1"/>
    </source>
</evidence>
<gene>
    <name evidence="2" type="ORF">P3H78_23030</name>
</gene>
<protein>
    <recommendedName>
        <fullName evidence="4">Bacterial Ig domain-containing protein</fullName>
    </recommendedName>
</protein>
<dbReference type="EMBL" id="JARJBB010000013">
    <property type="protein sequence ID" value="MDF3301443.1"/>
    <property type="molecule type" value="Genomic_DNA"/>
</dbReference>